<evidence type="ECO:0000313" key="2">
    <source>
        <dbReference type="EMBL" id="KAL3307714.1"/>
    </source>
</evidence>
<organism evidence="2 3">
    <name type="scientific">Cichlidogyrus casuarinus</name>
    <dbReference type="NCBI Taxonomy" id="1844966"/>
    <lineage>
        <taxon>Eukaryota</taxon>
        <taxon>Metazoa</taxon>
        <taxon>Spiralia</taxon>
        <taxon>Lophotrochozoa</taxon>
        <taxon>Platyhelminthes</taxon>
        <taxon>Monogenea</taxon>
        <taxon>Monopisthocotylea</taxon>
        <taxon>Dactylogyridea</taxon>
        <taxon>Ancyrocephalidae</taxon>
        <taxon>Cichlidogyrus</taxon>
    </lineage>
</organism>
<gene>
    <name evidence="2" type="ORF">Ciccas_013767</name>
</gene>
<protein>
    <submittedName>
        <fullName evidence="2">Uncharacterized protein</fullName>
    </submittedName>
</protein>
<accession>A0ABD2PKA4</accession>
<sequence length="123" mass="15194">MTKTQTEDRAKEWLAEKAEVSRQETEREKIRERFTANVEKHRRESEKTILVLETELKQERRMRKNMEDFFDEMKQMLMQLMNKTKDKDEEISRLSSQTEEMKQMLVSFFSYTHFYPLQMQIMR</sequence>
<name>A0ABD2PKA4_9PLAT</name>
<dbReference type="EMBL" id="JBJKFK010006670">
    <property type="protein sequence ID" value="KAL3307714.1"/>
    <property type="molecule type" value="Genomic_DNA"/>
</dbReference>
<comment type="caution">
    <text evidence="2">The sequence shown here is derived from an EMBL/GenBank/DDBJ whole genome shotgun (WGS) entry which is preliminary data.</text>
</comment>
<keyword evidence="1" id="KW-0175">Coiled coil</keyword>
<proteinExistence type="predicted"/>
<keyword evidence="3" id="KW-1185">Reference proteome</keyword>
<feature type="coiled-coil region" evidence="1">
    <location>
        <begin position="3"/>
        <end position="62"/>
    </location>
</feature>
<dbReference type="AlphaFoldDB" id="A0ABD2PKA4"/>
<evidence type="ECO:0000256" key="1">
    <source>
        <dbReference type="SAM" id="Coils"/>
    </source>
</evidence>
<evidence type="ECO:0000313" key="3">
    <source>
        <dbReference type="Proteomes" id="UP001626550"/>
    </source>
</evidence>
<dbReference type="Proteomes" id="UP001626550">
    <property type="component" value="Unassembled WGS sequence"/>
</dbReference>
<reference evidence="2 3" key="1">
    <citation type="submission" date="2024-11" db="EMBL/GenBank/DDBJ databases">
        <title>Adaptive evolution of stress response genes in parasites aligns with host niche diversity.</title>
        <authorList>
            <person name="Hahn C."/>
            <person name="Resl P."/>
        </authorList>
    </citation>
    <scope>NUCLEOTIDE SEQUENCE [LARGE SCALE GENOMIC DNA]</scope>
    <source>
        <strain evidence="2">EGGRZ-B1_66</strain>
        <tissue evidence="2">Body</tissue>
    </source>
</reference>